<accession>A0A0G0ZHH8</accession>
<name>A0A0G0ZHH8_9BACT</name>
<keyword evidence="1" id="KW-0812">Transmembrane</keyword>
<dbReference type="STRING" id="1618756.UV12_C0003G0068"/>
<evidence type="ECO:0000256" key="1">
    <source>
        <dbReference type="SAM" id="Phobius"/>
    </source>
</evidence>
<comment type="caution">
    <text evidence="2">The sequence shown here is derived from an EMBL/GenBank/DDBJ whole genome shotgun (WGS) entry which is preliminary data.</text>
</comment>
<keyword evidence="1" id="KW-1133">Transmembrane helix</keyword>
<evidence type="ECO:0000313" key="3">
    <source>
        <dbReference type="Proteomes" id="UP000034704"/>
    </source>
</evidence>
<keyword evidence="1" id="KW-0472">Membrane</keyword>
<sequence>MIETLGVIILFVFIYYILPTIIICGGYLLYKIWSANPYEVEKVQQMKHTVKLANAGNQNAILACEEDYQIRKSIRYVDGQIIAHYSVPSWMTLRAFGF</sequence>
<protein>
    <submittedName>
        <fullName evidence="2">Uncharacterized protein</fullName>
    </submittedName>
</protein>
<proteinExistence type="predicted"/>
<feature type="transmembrane region" description="Helical" evidence="1">
    <location>
        <begin position="6"/>
        <end position="30"/>
    </location>
</feature>
<reference evidence="2 3" key="1">
    <citation type="journal article" date="2015" name="Nature">
        <title>rRNA introns, odd ribosomes, and small enigmatic genomes across a large radiation of phyla.</title>
        <authorList>
            <person name="Brown C.T."/>
            <person name="Hug L.A."/>
            <person name="Thomas B.C."/>
            <person name="Sharon I."/>
            <person name="Castelle C.J."/>
            <person name="Singh A."/>
            <person name="Wilkins M.J."/>
            <person name="Williams K.H."/>
            <person name="Banfield J.F."/>
        </authorList>
    </citation>
    <scope>NUCLEOTIDE SEQUENCE [LARGE SCALE GENOMIC DNA]</scope>
</reference>
<dbReference type="Proteomes" id="UP000034704">
    <property type="component" value="Unassembled WGS sequence"/>
</dbReference>
<organism evidence="2 3">
    <name type="scientific">Candidatus Nomurabacteria bacterium GW2011_GWC2_42_20</name>
    <dbReference type="NCBI Taxonomy" id="1618756"/>
    <lineage>
        <taxon>Bacteria</taxon>
        <taxon>Candidatus Nomuraibacteriota</taxon>
    </lineage>
</organism>
<evidence type="ECO:0000313" key="2">
    <source>
        <dbReference type="EMBL" id="KKS48109.1"/>
    </source>
</evidence>
<dbReference type="EMBL" id="LCDG01000003">
    <property type="protein sequence ID" value="KKS48109.1"/>
    <property type="molecule type" value="Genomic_DNA"/>
</dbReference>
<gene>
    <name evidence="2" type="ORF">UV12_C0003G0068</name>
</gene>
<dbReference type="AlphaFoldDB" id="A0A0G0ZHH8"/>